<dbReference type="EMBL" id="KZ613508">
    <property type="protein sequence ID" value="PMD16050.1"/>
    <property type="molecule type" value="Genomic_DNA"/>
</dbReference>
<dbReference type="InterPro" id="IPR005000">
    <property type="entry name" value="Aldolase/citrate-lyase_domain"/>
</dbReference>
<dbReference type="Proteomes" id="UP000235672">
    <property type="component" value="Unassembled WGS sequence"/>
</dbReference>
<feature type="domain" description="HpcH/HpaI aldolase/citrate lyase" evidence="4">
    <location>
        <begin position="57"/>
        <end position="246"/>
    </location>
</feature>
<reference evidence="5 6" key="1">
    <citation type="submission" date="2016-05" db="EMBL/GenBank/DDBJ databases">
        <title>A degradative enzymes factory behind the ericoid mycorrhizal symbiosis.</title>
        <authorList>
            <consortium name="DOE Joint Genome Institute"/>
            <person name="Martino E."/>
            <person name="Morin E."/>
            <person name="Grelet G."/>
            <person name="Kuo A."/>
            <person name="Kohler A."/>
            <person name="Daghino S."/>
            <person name="Barry K."/>
            <person name="Choi C."/>
            <person name="Cichocki N."/>
            <person name="Clum A."/>
            <person name="Copeland A."/>
            <person name="Hainaut M."/>
            <person name="Haridas S."/>
            <person name="Labutti K."/>
            <person name="Lindquist E."/>
            <person name="Lipzen A."/>
            <person name="Khouja H.-R."/>
            <person name="Murat C."/>
            <person name="Ohm R."/>
            <person name="Olson A."/>
            <person name="Spatafora J."/>
            <person name="Veneault-Fourrey C."/>
            <person name="Henrissat B."/>
            <person name="Grigoriev I."/>
            <person name="Martin F."/>
            <person name="Perotto S."/>
        </authorList>
    </citation>
    <scope>NUCLEOTIDE SEQUENCE [LARGE SCALE GENOMIC DNA]</scope>
    <source>
        <strain evidence="5 6">UAMH 7357</strain>
    </source>
</reference>
<organism evidence="5 6">
    <name type="scientific">Hyaloscypha hepaticicola</name>
    <dbReference type="NCBI Taxonomy" id="2082293"/>
    <lineage>
        <taxon>Eukaryota</taxon>
        <taxon>Fungi</taxon>
        <taxon>Dikarya</taxon>
        <taxon>Ascomycota</taxon>
        <taxon>Pezizomycotina</taxon>
        <taxon>Leotiomycetes</taxon>
        <taxon>Helotiales</taxon>
        <taxon>Hyaloscyphaceae</taxon>
        <taxon>Hyaloscypha</taxon>
    </lineage>
</organism>
<name>A0A2J6PPU7_9HELO</name>
<evidence type="ECO:0000313" key="6">
    <source>
        <dbReference type="Proteomes" id="UP000235672"/>
    </source>
</evidence>
<dbReference type="GO" id="GO:0016832">
    <property type="term" value="F:aldehyde-lyase activity"/>
    <property type="evidence" value="ECO:0007669"/>
    <property type="project" value="TreeGrafter"/>
</dbReference>
<feature type="compositionally biased region" description="Polar residues" evidence="3">
    <location>
        <begin position="308"/>
        <end position="328"/>
    </location>
</feature>
<dbReference type="InterPro" id="IPR015813">
    <property type="entry name" value="Pyrv/PenolPyrv_kinase-like_dom"/>
</dbReference>
<dbReference type="GO" id="GO:0005737">
    <property type="term" value="C:cytoplasm"/>
    <property type="evidence" value="ECO:0007669"/>
    <property type="project" value="TreeGrafter"/>
</dbReference>
<protein>
    <recommendedName>
        <fullName evidence="4">HpcH/HpaI aldolase/citrate lyase domain-containing protein</fullName>
    </recommendedName>
</protein>
<evidence type="ECO:0000313" key="5">
    <source>
        <dbReference type="EMBL" id="PMD16050.1"/>
    </source>
</evidence>
<dbReference type="PANTHER" id="PTHR30502">
    <property type="entry name" value="2-KETO-3-DEOXY-L-RHAMNONATE ALDOLASE"/>
    <property type="match status" value="1"/>
</dbReference>
<dbReference type="STRING" id="1745343.A0A2J6PPU7"/>
<dbReference type="PANTHER" id="PTHR30502:SF8">
    <property type="entry name" value="SYNTHASE, PUTATIVE-RELATED"/>
    <property type="match status" value="1"/>
</dbReference>
<dbReference type="SUPFAM" id="SSF51621">
    <property type="entry name" value="Phosphoenolpyruvate/pyruvate domain"/>
    <property type="match status" value="1"/>
</dbReference>
<dbReference type="GO" id="GO:0046872">
    <property type="term" value="F:metal ion binding"/>
    <property type="evidence" value="ECO:0007669"/>
    <property type="project" value="UniProtKB-KW"/>
</dbReference>
<dbReference type="AlphaFoldDB" id="A0A2J6PPU7"/>
<dbReference type="Gene3D" id="3.20.20.60">
    <property type="entry name" value="Phosphoenolpyruvate-binding domains"/>
    <property type="match status" value="1"/>
</dbReference>
<evidence type="ECO:0000259" key="4">
    <source>
        <dbReference type="Pfam" id="PF03328"/>
    </source>
</evidence>
<keyword evidence="6" id="KW-1185">Reference proteome</keyword>
<evidence type="ECO:0000256" key="3">
    <source>
        <dbReference type="SAM" id="MobiDB-lite"/>
    </source>
</evidence>
<evidence type="ECO:0000256" key="1">
    <source>
        <dbReference type="ARBA" id="ARBA00022723"/>
    </source>
</evidence>
<proteinExistence type="predicted"/>
<accession>A0A2J6PPU7</accession>
<gene>
    <name evidence="5" type="ORF">NA56DRAFT_753394</name>
</gene>
<dbReference type="Pfam" id="PF03328">
    <property type="entry name" value="HpcH_HpaI"/>
    <property type="match status" value="1"/>
</dbReference>
<dbReference type="InterPro" id="IPR050251">
    <property type="entry name" value="HpcH-HpaI_aldolase"/>
</dbReference>
<feature type="region of interest" description="Disordered" evidence="3">
    <location>
        <begin position="298"/>
        <end position="328"/>
    </location>
</feature>
<keyword evidence="2" id="KW-0456">Lyase</keyword>
<sequence length="328" mass="34792">MTDQAYSDQPDLHAKAPFRAALLTQPGNLKEALRQAQADPGKTLFGVGHGIPSTFVTKVLASTKPDFIWIDGEHGMFNRLTLHDAVQAAQHHSEGRSMVIVRIPEHDELTLSTALDAGASGIVIPHCEDVEEIKRVVDAAFYPPIGKRSFSPWTFTPGVSDASLYSNDPFNMGTSNNHTAIIAQIESVKGIENVEEIAALEHVSALMFGPGDFSADAGIPLKLGGEPHPIFAAAYGKLIAAGMKYNKPLMGAAMDASMIPMLISQGFGAIAVSMDVWGLANLVHGGLKQGRECAQQASEAKKAEVNEKFTTNGTSKVSVTANGKATSS</sequence>
<keyword evidence="1" id="KW-0479">Metal-binding</keyword>
<dbReference type="OrthoDB" id="1621678at2759"/>
<evidence type="ECO:0000256" key="2">
    <source>
        <dbReference type="ARBA" id="ARBA00023239"/>
    </source>
</evidence>
<dbReference type="InterPro" id="IPR040442">
    <property type="entry name" value="Pyrv_kinase-like_dom_sf"/>
</dbReference>